<dbReference type="OrthoDB" id="655540at2759"/>
<keyword evidence="5" id="KW-0029">Amino-acid transport</keyword>
<feature type="transmembrane region" description="Helical" evidence="8">
    <location>
        <begin position="295"/>
        <end position="320"/>
    </location>
</feature>
<feature type="domain" description="Amino acid transporter transmembrane" evidence="9">
    <location>
        <begin position="219"/>
        <end position="613"/>
    </location>
</feature>
<feature type="transmembrane region" description="Helical" evidence="8">
    <location>
        <begin position="524"/>
        <end position="551"/>
    </location>
</feature>
<name>A0A9P8AIN4_9ASCO</name>
<gene>
    <name evidence="10" type="ORF">KQ657_004234</name>
</gene>
<evidence type="ECO:0000313" key="11">
    <source>
        <dbReference type="Proteomes" id="UP000790833"/>
    </source>
</evidence>
<keyword evidence="4 8" id="KW-0812">Transmembrane</keyword>
<evidence type="ECO:0000256" key="1">
    <source>
        <dbReference type="ARBA" id="ARBA00004141"/>
    </source>
</evidence>
<feature type="transmembrane region" description="Helical" evidence="8">
    <location>
        <begin position="226"/>
        <end position="246"/>
    </location>
</feature>
<comment type="subcellular location">
    <subcellularLocation>
        <location evidence="1">Membrane</location>
        <topology evidence="1">Multi-pass membrane protein</topology>
    </subcellularLocation>
</comment>
<dbReference type="GO" id="GO:0005774">
    <property type="term" value="C:vacuolar membrane"/>
    <property type="evidence" value="ECO:0007669"/>
    <property type="project" value="TreeGrafter"/>
</dbReference>
<feature type="transmembrane region" description="Helical" evidence="8">
    <location>
        <begin position="592"/>
        <end position="613"/>
    </location>
</feature>
<keyword evidence="3" id="KW-0813">Transport</keyword>
<evidence type="ECO:0000256" key="5">
    <source>
        <dbReference type="ARBA" id="ARBA00022970"/>
    </source>
</evidence>
<keyword evidence="7 8" id="KW-0472">Membrane</keyword>
<evidence type="ECO:0000256" key="4">
    <source>
        <dbReference type="ARBA" id="ARBA00022692"/>
    </source>
</evidence>
<dbReference type="RefSeq" id="XP_043050110.1">
    <property type="nucleotide sequence ID" value="XM_043194913.1"/>
</dbReference>
<dbReference type="EMBL" id="JAHMUF010000006">
    <property type="protein sequence ID" value="KAG7194563.1"/>
    <property type="molecule type" value="Genomic_DNA"/>
</dbReference>
<accession>A0A9P8AIN4</accession>
<proteinExistence type="inferred from homology"/>
<dbReference type="Pfam" id="PF01490">
    <property type="entry name" value="Aa_trans"/>
    <property type="match status" value="1"/>
</dbReference>
<dbReference type="GO" id="GO:0015179">
    <property type="term" value="F:L-amino acid transmembrane transporter activity"/>
    <property type="evidence" value="ECO:0007669"/>
    <property type="project" value="TreeGrafter"/>
</dbReference>
<feature type="transmembrane region" description="Helical" evidence="8">
    <location>
        <begin position="252"/>
        <end position="274"/>
    </location>
</feature>
<evidence type="ECO:0000256" key="7">
    <source>
        <dbReference type="ARBA" id="ARBA00023136"/>
    </source>
</evidence>
<evidence type="ECO:0000313" key="10">
    <source>
        <dbReference type="EMBL" id="KAG7194563.1"/>
    </source>
</evidence>
<sequence length="615" mass="66467">MSSYQPNEDDESTSLMHLKSYRRPSIAFLDAPIGSFKGPNSLHNFASSFTRAQSFAATKIDNQIHKKRSFFVSAEDEDGGSPEDETFDAELMVPSARGERLSIVVNDLNQRNQLMASAGVYGGSGGTPSDRYNDVFYQDDVLSALNEGRSRQNLTAGISPSSYGTGAGGIPIHPNKRMYHAPSMSSVRSMLSLATTASHMALKKIEDKDGNVVTVLEGQSTAPQTVFNSVNILIGVGLLALPVGILKAGWVIGVPFLILSGLVTCWTAGLISKAMDTDSTIMTYADLGFASYGSLAKLIISLIFSLDLMGAGVSLVVLFSDSVYALLGDDENWTKTKFKLIGFFVLTPFTFMPLSVLSVFSLLGIASTISITLLVFLCGLIKPTAPGSLLDIMPTNLWPQSYPDFLLAIGIIAAPFGGHAVFPNLKSDMRHPYKFIDTLKITYGITMLTDCLMAILGFLMFGNYCNNEITNNILITKGYPGWLYPLISGLICLVPLSKTALNAKPIISTCSSILKLDVPTDSRLIAVFQSTGTFLVKIGVNAIFIALAILFPEFDRIVGMMGASICFLVCVIFPCSFYLKLCGDLIRLGERIVVWIAIVISAALGFMGTYAVFKY</sequence>
<dbReference type="InterPro" id="IPR013057">
    <property type="entry name" value="AA_transpt_TM"/>
</dbReference>
<feature type="transmembrane region" description="Helical" evidence="8">
    <location>
        <begin position="405"/>
        <end position="422"/>
    </location>
</feature>
<feature type="transmembrane region" description="Helical" evidence="8">
    <location>
        <begin position="557"/>
        <end position="580"/>
    </location>
</feature>
<evidence type="ECO:0000256" key="2">
    <source>
        <dbReference type="ARBA" id="ARBA00008066"/>
    </source>
</evidence>
<organism evidence="10 11">
    <name type="scientific">Scheffersomyces spartinae</name>
    <dbReference type="NCBI Taxonomy" id="45513"/>
    <lineage>
        <taxon>Eukaryota</taxon>
        <taxon>Fungi</taxon>
        <taxon>Dikarya</taxon>
        <taxon>Ascomycota</taxon>
        <taxon>Saccharomycotina</taxon>
        <taxon>Pichiomycetes</taxon>
        <taxon>Debaryomycetaceae</taxon>
        <taxon>Scheffersomyces</taxon>
    </lineage>
</organism>
<evidence type="ECO:0000259" key="9">
    <source>
        <dbReference type="Pfam" id="PF01490"/>
    </source>
</evidence>
<keyword evidence="11" id="KW-1185">Reference proteome</keyword>
<feature type="transmembrane region" description="Helical" evidence="8">
    <location>
        <begin position="365"/>
        <end position="385"/>
    </location>
</feature>
<dbReference type="AlphaFoldDB" id="A0A9P8AIN4"/>
<dbReference type="Proteomes" id="UP000790833">
    <property type="component" value="Unassembled WGS sequence"/>
</dbReference>
<comment type="caution">
    <text evidence="10">The sequence shown here is derived from an EMBL/GenBank/DDBJ whole genome shotgun (WGS) entry which is preliminary data.</text>
</comment>
<dbReference type="GeneID" id="66117608"/>
<keyword evidence="6 8" id="KW-1133">Transmembrane helix</keyword>
<feature type="transmembrane region" description="Helical" evidence="8">
    <location>
        <begin position="443"/>
        <end position="462"/>
    </location>
</feature>
<comment type="similarity">
    <text evidence="2">Belongs to the amino acid/polyamine transporter 2 family.</text>
</comment>
<protein>
    <recommendedName>
        <fullName evidence="9">Amino acid transporter transmembrane domain-containing protein</fullName>
    </recommendedName>
</protein>
<feature type="transmembrane region" description="Helical" evidence="8">
    <location>
        <begin position="482"/>
        <end position="503"/>
    </location>
</feature>
<feature type="transmembrane region" description="Helical" evidence="8">
    <location>
        <begin position="340"/>
        <end position="360"/>
    </location>
</feature>
<dbReference type="PANTHER" id="PTHR22950:SF692">
    <property type="entry name" value="TRANSMEMBRANE AMINO ACID TRANSPORTER FAMILY PROTEIN"/>
    <property type="match status" value="1"/>
</dbReference>
<evidence type="ECO:0000256" key="8">
    <source>
        <dbReference type="SAM" id="Phobius"/>
    </source>
</evidence>
<reference evidence="10" key="1">
    <citation type="submission" date="2021-03" db="EMBL/GenBank/DDBJ databases">
        <authorList>
            <person name="Palmer J.M."/>
        </authorList>
    </citation>
    <scope>NUCLEOTIDE SEQUENCE</scope>
    <source>
        <strain evidence="10">ARV_011</strain>
    </source>
</reference>
<evidence type="ECO:0000256" key="3">
    <source>
        <dbReference type="ARBA" id="ARBA00022448"/>
    </source>
</evidence>
<dbReference type="PANTHER" id="PTHR22950">
    <property type="entry name" value="AMINO ACID TRANSPORTER"/>
    <property type="match status" value="1"/>
</dbReference>
<evidence type="ECO:0000256" key="6">
    <source>
        <dbReference type="ARBA" id="ARBA00022989"/>
    </source>
</evidence>